<dbReference type="EMBL" id="KN825729">
    <property type="protein sequence ID" value="KIK81802.1"/>
    <property type="molecule type" value="Genomic_DNA"/>
</dbReference>
<dbReference type="InParanoid" id="A0A0D0CGF1"/>
<reference evidence="2 3" key="1">
    <citation type="submission" date="2014-04" db="EMBL/GenBank/DDBJ databases">
        <authorList>
            <consortium name="DOE Joint Genome Institute"/>
            <person name="Kuo A."/>
            <person name="Kohler A."/>
            <person name="Jargeat P."/>
            <person name="Nagy L.G."/>
            <person name="Floudas D."/>
            <person name="Copeland A."/>
            <person name="Barry K.W."/>
            <person name="Cichocki N."/>
            <person name="Veneault-Fourrey C."/>
            <person name="LaButti K."/>
            <person name="Lindquist E.A."/>
            <person name="Lipzen A."/>
            <person name="Lundell T."/>
            <person name="Morin E."/>
            <person name="Murat C."/>
            <person name="Sun H."/>
            <person name="Tunlid A."/>
            <person name="Henrissat B."/>
            <person name="Grigoriev I.V."/>
            <person name="Hibbett D.S."/>
            <person name="Martin F."/>
            <person name="Nordberg H.P."/>
            <person name="Cantor M.N."/>
            <person name="Hua S.X."/>
        </authorList>
    </citation>
    <scope>NUCLEOTIDE SEQUENCE [LARGE SCALE GENOMIC DNA]</scope>
    <source>
        <strain evidence="2 3">Ve08.2h10</strain>
    </source>
</reference>
<dbReference type="HOGENOM" id="CLU_918605_0_0_1"/>
<accession>A0A0D0CGF1</accession>
<gene>
    <name evidence="2" type="ORF">PAXRUDRAFT_15051</name>
</gene>
<evidence type="ECO:0000256" key="1">
    <source>
        <dbReference type="SAM" id="MobiDB-lite"/>
    </source>
</evidence>
<feature type="region of interest" description="Disordered" evidence="1">
    <location>
        <begin position="273"/>
        <end position="303"/>
    </location>
</feature>
<reference evidence="3" key="2">
    <citation type="submission" date="2015-01" db="EMBL/GenBank/DDBJ databases">
        <title>Evolutionary Origins and Diversification of the Mycorrhizal Mutualists.</title>
        <authorList>
            <consortium name="DOE Joint Genome Institute"/>
            <consortium name="Mycorrhizal Genomics Consortium"/>
            <person name="Kohler A."/>
            <person name="Kuo A."/>
            <person name="Nagy L.G."/>
            <person name="Floudas D."/>
            <person name="Copeland A."/>
            <person name="Barry K.W."/>
            <person name="Cichocki N."/>
            <person name="Veneault-Fourrey C."/>
            <person name="LaButti K."/>
            <person name="Lindquist E.A."/>
            <person name="Lipzen A."/>
            <person name="Lundell T."/>
            <person name="Morin E."/>
            <person name="Murat C."/>
            <person name="Riley R."/>
            <person name="Ohm R."/>
            <person name="Sun H."/>
            <person name="Tunlid A."/>
            <person name="Henrissat B."/>
            <person name="Grigoriev I.V."/>
            <person name="Hibbett D.S."/>
            <person name="Martin F."/>
        </authorList>
    </citation>
    <scope>NUCLEOTIDE SEQUENCE [LARGE SCALE GENOMIC DNA]</scope>
    <source>
        <strain evidence="3">Ve08.2h10</strain>
    </source>
</reference>
<keyword evidence="3" id="KW-1185">Reference proteome</keyword>
<dbReference type="Proteomes" id="UP000054538">
    <property type="component" value="Unassembled WGS sequence"/>
</dbReference>
<dbReference type="AlphaFoldDB" id="A0A0D0CGF1"/>
<evidence type="ECO:0000313" key="2">
    <source>
        <dbReference type="EMBL" id="KIK81802.1"/>
    </source>
</evidence>
<name>A0A0D0CGF1_9AGAM</name>
<dbReference type="STRING" id="930991.A0A0D0CGF1"/>
<organism evidence="2 3">
    <name type="scientific">Paxillus rubicundulus Ve08.2h10</name>
    <dbReference type="NCBI Taxonomy" id="930991"/>
    <lineage>
        <taxon>Eukaryota</taxon>
        <taxon>Fungi</taxon>
        <taxon>Dikarya</taxon>
        <taxon>Basidiomycota</taxon>
        <taxon>Agaricomycotina</taxon>
        <taxon>Agaricomycetes</taxon>
        <taxon>Agaricomycetidae</taxon>
        <taxon>Boletales</taxon>
        <taxon>Paxilineae</taxon>
        <taxon>Paxillaceae</taxon>
        <taxon>Paxillus</taxon>
    </lineage>
</organism>
<dbReference type="OrthoDB" id="2641988at2759"/>
<protein>
    <submittedName>
        <fullName evidence="2">Uncharacterized protein</fullName>
    </submittedName>
</protein>
<sequence>MSMVEFMTYLLFSSPHLHFSEAQKRSILSWATALGADGLPSLHSLHKTWEQIKVLFGDPTKKVTTSSSNILYLNSVSKAITMDYANPLMCFSMQDYPEDGQGQMSQVHHGSKILEGLPDHLVPPCVCAGANVFFVNELLQRSSKDYFIPKKFFQAKLGGASEAEVLALGNGVSKTEPGELWTPTGTLSEVKQLSYSMPHKSTLPLRNPTPDQVRFLRPPFLRSSVPPFLRSSVPPFLRSSVPPFLRPLTSNNSPYSSAPLLLCSTSPHLVNTGLNSDKGATHKLKPMSAPPPTTPDSLEESAS</sequence>
<proteinExistence type="predicted"/>
<evidence type="ECO:0000313" key="3">
    <source>
        <dbReference type="Proteomes" id="UP000054538"/>
    </source>
</evidence>